<evidence type="ECO:0000256" key="12">
    <source>
        <dbReference type="ARBA" id="ARBA00036634"/>
    </source>
</evidence>
<keyword evidence="8" id="KW-0406">Ion transport</keyword>
<dbReference type="GO" id="GO:0005765">
    <property type="term" value="C:lysosomal membrane"/>
    <property type="evidence" value="ECO:0007669"/>
    <property type="project" value="TreeGrafter"/>
</dbReference>
<keyword evidence="4" id="KW-1003">Cell membrane</keyword>
<keyword evidence="7 13" id="KW-1133">Transmembrane helix</keyword>
<dbReference type="OrthoDB" id="263481at2759"/>
<accession>A0A2G8LCV2</accession>
<comment type="catalytic activity">
    <reaction evidence="12">
        <text>Ca(2+)(in) = Ca(2+)(out)</text>
        <dbReference type="Rhea" id="RHEA:29671"/>
        <dbReference type="ChEBI" id="CHEBI:29108"/>
    </reaction>
</comment>
<organism evidence="15 16">
    <name type="scientific">Stichopus japonicus</name>
    <name type="common">Sea cucumber</name>
    <dbReference type="NCBI Taxonomy" id="307972"/>
    <lineage>
        <taxon>Eukaryota</taxon>
        <taxon>Metazoa</taxon>
        <taxon>Echinodermata</taxon>
        <taxon>Eleutherozoa</taxon>
        <taxon>Echinozoa</taxon>
        <taxon>Holothuroidea</taxon>
        <taxon>Aspidochirotacea</taxon>
        <taxon>Aspidochirotida</taxon>
        <taxon>Stichopodidae</taxon>
        <taxon>Apostichopus</taxon>
    </lineage>
</organism>
<gene>
    <name evidence="15" type="ORF">BSL78_05078</name>
</gene>
<dbReference type="Pfam" id="PF08016">
    <property type="entry name" value="PKD_channel"/>
    <property type="match status" value="1"/>
</dbReference>
<feature type="transmembrane region" description="Helical" evidence="13">
    <location>
        <begin position="286"/>
        <end position="308"/>
    </location>
</feature>
<feature type="transmembrane region" description="Helical" evidence="13">
    <location>
        <begin position="344"/>
        <end position="366"/>
    </location>
</feature>
<dbReference type="GO" id="GO:0010008">
    <property type="term" value="C:endosome membrane"/>
    <property type="evidence" value="ECO:0007669"/>
    <property type="project" value="UniProtKB-SubCell"/>
</dbReference>
<feature type="transmembrane region" description="Helical" evidence="13">
    <location>
        <begin position="74"/>
        <end position="96"/>
    </location>
</feature>
<keyword evidence="3" id="KW-0813">Transport</keyword>
<keyword evidence="5 13" id="KW-0812">Transmembrane</keyword>
<evidence type="ECO:0000256" key="9">
    <source>
        <dbReference type="ARBA" id="ARBA00023136"/>
    </source>
</evidence>
<dbReference type="Gene3D" id="1.10.287.70">
    <property type="match status" value="1"/>
</dbReference>
<dbReference type="GO" id="GO:0072345">
    <property type="term" value="F:NAADP-sensitive calcium-release channel activity"/>
    <property type="evidence" value="ECO:0007669"/>
    <property type="project" value="TreeGrafter"/>
</dbReference>
<evidence type="ECO:0000256" key="5">
    <source>
        <dbReference type="ARBA" id="ARBA00022692"/>
    </source>
</evidence>
<dbReference type="PANTHER" id="PTHR12127">
    <property type="entry name" value="MUCOLIPIN"/>
    <property type="match status" value="1"/>
</dbReference>
<reference evidence="15 16" key="1">
    <citation type="journal article" date="2017" name="PLoS Biol.">
        <title>The sea cucumber genome provides insights into morphological evolution and visceral regeneration.</title>
        <authorList>
            <person name="Zhang X."/>
            <person name="Sun L."/>
            <person name="Yuan J."/>
            <person name="Sun Y."/>
            <person name="Gao Y."/>
            <person name="Zhang L."/>
            <person name="Li S."/>
            <person name="Dai H."/>
            <person name="Hamel J.F."/>
            <person name="Liu C."/>
            <person name="Yu Y."/>
            <person name="Liu S."/>
            <person name="Lin W."/>
            <person name="Guo K."/>
            <person name="Jin S."/>
            <person name="Xu P."/>
            <person name="Storey K.B."/>
            <person name="Huan P."/>
            <person name="Zhang T."/>
            <person name="Zhou Y."/>
            <person name="Zhang J."/>
            <person name="Lin C."/>
            <person name="Li X."/>
            <person name="Xing L."/>
            <person name="Huo D."/>
            <person name="Sun M."/>
            <person name="Wang L."/>
            <person name="Mercier A."/>
            <person name="Li F."/>
            <person name="Yang H."/>
            <person name="Xiang J."/>
        </authorList>
    </citation>
    <scope>NUCLEOTIDE SEQUENCE [LARGE SCALE GENOMIC DNA]</scope>
    <source>
        <strain evidence="15">Shaxun</strain>
        <tissue evidence="15">Muscle</tissue>
    </source>
</reference>
<comment type="subcellular location">
    <subcellularLocation>
        <location evidence="2">Cell membrane</location>
        <topology evidence="2">Multi-pass membrane protein</topology>
    </subcellularLocation>
    <subcellularLocation>
        <location evidence="1">Endosome membrane</location>
    </subcellularLocation>
</comment>
<dbReference type="EMBL" id="MRZV01000126">
    <property type="protein sequence ID" value="PIK57990.1"/>
    <property type="molecule type" value="Genomic_DNA"/>
</dbReference>
<evidence type="ECO:0000256" key="3">
    <source>
        <dbReference type="ARBA" id="ARBA00022448"/>
    </source>
</evidence>
<keyword evidence="16" id="KW-1185">Reference proteome</keyword>
<dbReference type="InterPro" id="IPR013122">
    <property type="entry name" value="PKD1_2_channel"/>
</dbReference>
<name>A0A2G8LCV2_STIJA</name>
<dbReference type="InterPro" id="IPR039031">
    <property type="entry name" value="Mucolipin"/>
</dbReference>
<evidence type="ECO:0000256" key="4">
    <source>
        <dbReference type="ARBA" id="ARBA00022475"/>
    </source>
</evidence>
<proteinExistence type="predicted"/>
<feature type="transmembrane region" description="Helical" evidence="13">
    <location>
        <begin position="484"/>
        <end position="506"/>
    </location>
</feature>
<feature type="domain" description="Polycystin cation channel PKD1/PKD2" evidence="14">
    <location>
        <begin position="365"/>
        <end position="512"/>
    </location>
</feature>
<dbReference type="Proteomes" id="UP000230750">
    <property type="component" value="Unassembled WGS sequence"/>
</dbReference>
<dbReference type="AlphaFoldDB" id="A0A2G8LCV2"/>
<evidence type="ECO:0000313" key="16">
    <source>
        <dbReference type="Proteomes" id="UP000230750"/>
    </source>
</evidence>
<comment type="caution">
    <text evidence="15">The sequence shown here is derived from an EMBL/GenBank/DDBJ whole genome shotgun (WGS) entry which is preliminary data.</text>
</comment>
<dbReference type="GO" id="GO:0005886">
    <property type="term" value="C:plasma membrane"/>
    <property type="evidence" value="ECO:0007669"/>
    <property type="project" value="UniProtKB-SubCell"/>
</dbReference>
<dbReference type="PANTHER" id="PTHR12127:SF7">
    <property type="entry name" value="SD02261P"/>
    <property type="match status" value="1"/>
</dbReference>
<evidence type="ECO:0000256" key="11">
    <source>
        <dbReference type="ARBA" id="ARBA00023303"/>
    </source>
</evidence>
<protein>
    <submittedName>
        <fullName evidence="15">Putative mucolipin-3</fullName>
    </submittedName>
</protein>
<feature type="transmembrane region" description="Helical" evidence="13">
    <location>
        <begin position="378"/>
        <end position="396"/>
    </location>
</feature>
<sequence>MRTNRVTAQRSISEEFQGNSIQSNNSSNADEPLLSFHLPEDDEEEAVELRRELKFFFMNPIEKYKARKRRPFKFAIQVIKIFLVTIQLVLFGKYQYQLTTFVNNNKVAMEHIFLQNWDPAYDSFAYPSTKSLYALYTIDEFYSHLDNVVYQYANIESTGIGTYNFGVNEHTKQKEQQLTFQIQNNFSFDVEPSHNVSVRDIIREKHGNLSFDRLIDFRVNFTLKSILIKQGQYPSAVCLNFDVCVHYDYINHGGRLPVTLQFLDIMDKDCTQHIQASSEGKYDHSLLAILFFDIFVMIFCLISFILCLRSLLNGRHLRHKTIAFFKVYYDKDLSKWDRYEFLNLWYVNICVSDCLTISGTVCKIFLDYKKWAGSDYCSLLLGLATSLVWFGILRYLGFFNKYNVLLVTFKRSMPNVLRFSVCAGIIYIAYGFAGWIILGPYHGKFRTFTITMECMFSLINGDDMFPTFEEMPENKMVIFVFSKLYLYSFISLFIYVVLSLFISVIMDTYETVKDFQRSGHIEGGDLKRFIALCEDVPESDTLEGKPNGLVKVHERALKIQLF</sequence>
<keyword evidence="10" id="KW-1015">Disulfide bond</keyword>
<keyword evidence="6" id="KW-0967">Endosome</keyword>
<dbReference type="FunFam" id="1.10.287.70:FF:000033">
    <property type="entry name" value="Mucolipin 1"/>
    <property type="match status" value="1"/>
</dbReference>
<dbReference type="STRING" id="307972.A0A2G8LCV2"/>
<evidence type="ECO:0000256" key="8">
    <source>
        <dbReference type="ARBA" id="ARBA00023065"/>
    </source>
</evidence>
<evidence type="ECO:0000256" key="1">
    <source>
        <dbReference type="ARBA" id="ARBA00004608"/>
    </source>
</evidence>
<keyword evidence="11" id="KW-0407">Ion channel</keyword>
<keyword evidence="9 13" id="KW-0472">Membrane</keyword>
<evidence type="ECO:0000256" key="10">
    <source>
        <dbReference type="ARBA" id="ARBA00023157"/>
    </source>
</evidence>
<feature type="transmembrane region" description="Helical" evidence="13">
    <location>
        <begin position="416"/>
        <end position="438"/>
    </location>
</feature>
<evidence type="ECO:0000313" key="15">
    <source>
        <dbReference type="EMBL" id="PIK57990.1"/>
    </source>
</evidence>
<evidence type="ECO:0000256" key="7">
    <source>
        <dbReference type="ARBA" id="ARBA00022989"/>
    </source>
</evidence>
<evidence type="ECO:0000256" key="2">
    <source>
        <dbReference type="ARBA" id="ARBA00004651"/>
    </source>
</evidence>
<evidence type="ECO:0000259" key="14">
    <source>
        <dbReference type="Pfam" id="PF08016"/>
    </source>
</evidence>
<evidence type="ECO:0000256" key="13">
    <source>
        <dbReference type="SAM" id="Phobius"/>
    </source>
</evidence>
<evidence type="ECO:0000256" key="6">
    <source>
        <dbReference type="ARBA" id="ARBA00022753"/>
    </source>
</evidence>